<comment type="function">
    <text evidence="12">Essential for the completion of the three rounds of mitosis in female megaspores required for the development of mature gametophytes.</text>
</comment>
<dbReference type="InterPro" id="IPR014724">
    <property type="entry name" value="RNA_pol_RPB2_OB-fold"/>
</dbReference>
<dbReference type="InterPro" id="IPR007120">
    <property type="entry name" value="DNA-dir_RNAP_su2_dom"/>
</dbReference>
<dbReference type="Pfam" id="PF04566">
    <property type="entry name" value="RNA_pol_Rpb2_4"/>
    <property type="match status" value="1"/>
</dbReference>
<keyword evidence="9 14" id="KW-0804">Transcription</keyword>
<comment type="similarity">
    <text evidence="2 13">Belongs to the RNA polymerase beta chain family.</text>
</comment>
<gene>
    <name evidence="23" type="ORF">TanjilG_17451</name>
</gene>
<dbReference type="GO" id="GO:0005634">
    <property type="term" value="C:nucleus"/>
    <property type="evidence" value="ECO:0007669"/>
    <property type="project" value="UniProtKB-SubCell"/>
</dbReference>
<feature type="region of interest" description="Disordered" evidence="15">
    <location>
        <begin position="549"/>
        <end position="570"/>
    </location>
</feature>
<dbReference type="Pfam" id="PF00562">
    <property type="entry name" value="RNA_pol_Rpb2_6"/>
    <property type="match status" value="1"/>
</dbReference>
<evidence type="ECO:0000256" key="4">
    <source>
        <dbReference type="ARBA" id="ARBA00022679"/>
    </source>
</evidence>
<dbReference type="InterPro" id="IPR007642">
    <property type="entry name" value="RNA_pol_Rpb2_2"/>
</dbReference>
<dbReference type="InterPro" id="IPR007646">
    <property type="entry name" value="RNA_pol_Rpb2_4"/>
</dbReference>
<evidence type="ECO:0000256" key="7">
    <source>
        <dbReference type="ARBA" id="ARBA00022771"/>
    </source>
</evidence>
<evidence type="ECO:0000256" key="9">
    <source>
        <dbReference type="ARBA" id="ARBA00023163"/>
    </source>
</evidence>
<feature type="domain" description="DNA-directed RNA polymerase subunit 2 hybrid-binding" evidence="16">
    <location>
        <begin position="780"/>
        <end position="1159"/>
    </location>
</feature>
<keyword evidence="7" id="KW-0863">Zinc-finger</keyword>
<accession>A0A4P1R1I3</accession>
<dbReference type="FunFam" id="3.90.1110.10:FF:000006">
    <property type="entry name" value="DNA-directed RNA polymerase subunit beta"/>
    <property type="match status" value="1"/>
</dbReference>
<feature type="domain" description="RNA polymerase Rpb2" evidence="21">
    <location>
        <begin position="651"/>
        <end position="711"/>
    </location>
</feature>
<feature type="domain" description="RNA polymerase Rpb2" evidence="17">
    <location>
        <begin position="1161"/>
        <end position="1251"/>
    </location>
</feature>
<evidence type="ECO:0000259" key="19">
    <source>
        <dbReference type="Pfam" id="PF04563"/>
    </source>
</evidence>
<evidence type="ECO:0000256" key="10">
    <source>
        <dbReference type="ARBA" id="ARBA00023242"/>
    </source>
</evidence>
<dbReference type="GO" id="GO:0009561">
    <property type="term" value="P:megagametogenesis"/>
    <property type="evidence" value="ECO:0007669"/>
    <property type="project" value="UniProtKB-ARBA"/>
</dbReference>
<dbReference type="GO" id="GO:0008270">
    <property type="term" value="F:zinc ion binding"/>
    <property type="evidence" value="ECO:0007669"/>
    <property type="project" value="UniProtKB-KW"/>
</dbReference>
<comment type="catalytic activity">
    <reaction evidence="11 14">
        <text>RNA(n) + a ribonucleoside 5'-triphosphate = RNA(n+1) + diphosphate</text>
        <dbReference type="Rhea" id="RHEA:21248"/>
        <dbReference type="Rhea" id="RHEA-COMP:14527"/>
        <dbReference type="Rhea" id="RHEA-COMP:17342"/>
        <dbReference type="ChEBI" id="CHEBI:33019"/>
        <dbReference type="ChEBI" id="CHEBI:61557"/>
        <dbReference type="ChEBI" id="CHEBI:140395"/>
        <dbReference type="EC" id="2.7.7.6"/>
    </reaction>
</comment>
<feature type="compositionally biased region" description="Polar residues" evidence="15">
    <location>
        <begin position="549"/>
        <end position="561"/>
    </location>
</feature>
<dbReference type="GO" id="GO:0003677">
    <property type="term" value="F:DNA binding"/>
    <property type="evidence" value="ECO:0007669"/>
    <property type="project" value="InterPro"/>
</dbReference>
<evidence type="ECO:0000259" key="21">
    <source>
        <dbReference type="Pfam" id="PF04566"/>
    </source>
</evidence>
<name>A0A4P1R1I3_LUPAN</name>
<keyword evidence="8" id="KW-0862">Zinc</keyword>
<dbReference type="FunFam" id="3.90.1100.10:FF:000014">
    <property type="entry name" value="DNA-directed RNA polymerase subunit beta"/>
    <property type="match status" value="1"/>
</dbReference>
<dbReference type="Proteomes" id="UP000188354">
    <property type="component" value="Chromosome LG13"/>
</dbReference>
<organism evidence="23 24">
    <name type="scientific">Lupinus angustifolius</name>
    <name type="common">Narrow-leaved blue lupine</name>
    <dbReference type="NCBI Taxonomy" id="3871"/>
    <lineage>
        <taxon>Eukaryota</taxon>
        <taxon>Viridiplantae</taxon>
        <taxon>Streptophyta</taxon>
        <taxon>Embryophyta</taxon>
        <taxon>Tracheophyta</taxon>
        <taxon>Spermatophyta</taxon>
        <taxon>Magnoliopsida</taxon>
        <taxon>eudicotyledons</taxon>
        <taxon>Gunneridae</taxon>
        <taxon>Pentapetalae</taxon>
        <taxon>rosids</taxon>
        <taxon>fabids</taxon>
        <taxon>Fabales</taxon>
        <taxon>Fabaceae</taxon>
        <taxon>Papilionoideae</taxon>
        <taxon>50 kb inversion clade</taxon>
        <taxon>genistoids sensu lato</taxon>
        <taxon>core genistoids</taxon>
        <taxon>Genisteae</taxon>
        <taxon>Lupinus</taxon>
    </lineage>
</organism>
<dbReference type="Gene3D" id="2.40.270.10">
    <property type="entry name" value="DNA-directed RNA polymerase, subunit 2, domain 6"/>
    <property type="match status" value="1"/>
</dbReference>
<evidence type="ECO:0000256" key="8">
    <source>
        <dbReference type="ARBA" id="ARBA00022833"/>
    </source>
</evidence>
<evidence type="ECO:0000256" key="11">
    <source>
        <dbReference type="ARBA" id="ARBA00048552"/>
    </source>
</evidence>
<comment type="function">
    <text evidence="14">DNA-dependent RNA polymerase catalyzes the transcription of DNA into RNA using the four ribonucleoside triphosphates as substrates.</text>
</comment>
<dbReference type="FunFam" id="2.40.270.10:FF:000006">
    <property type="entry name" value="DNA-directed RNA polymerase subunit beta"/>
    <property type="match status" value="1"/>
</dbReference>
<evidence type="ECO:0000256" key="12">
    <source>
        <dbReference type="ARBA" id="ARBA00058576"/>
    </source>
</evidence>
<dbReference type="Pfam" id="PF04561">
    <property type="entry name" value="RNA_pol_Rpb2_2"/>
    <property type="match status" value="1"/>
</dbReference>
<dbReference type="EMBL" id="CM007373">
    <property type="protein sequence ID" value="OIV99641.1"/>
    <property type="molecule type" value="Genomic_DNA"/>
</dbReference>
<dbReference type="EC" id="2.7.7.6" evidence="14"/>
<reference evidence="23 24" key="1">
    <citation type="journal article" date="2017" name="Plant Biotechnol. J.">
        <title>A comprehensive draft genome sequence for lupin (Lupinus angustifolius), an emerging health food: insights into plant-microbe interactions and legume evolution.</title>
        <authorList>
            <person name="Hane J.K."/>
            <person name="Ming Y."/>
            <person name="Kamphuis L.G."/>
            <person name="Nelson M.N."/>
            <person name="Garg G."/>
            <person name="Atkins C.A."/>
            <person name="Bayer P.E."/>
            <person name="Bravo A."/>
            <person name="Bringans S."/>
            <person name="Cannon S."/>
            <person name="Edwards D."/>
            <person name="Foley R."/>
            <person name="Gao L.L."/>
            <person name="Harrison M.J."/>
            <person name="Huang W."/>
            <person name="Hurgobin B."/>
            <person name="Li S."/>
            <person name="Liu C.W."/>
            <person name="McGrath A."/>
            <person name="Morahan G."/>
            <person name="Murray J."/>
            <person name="Weller J."/>
            <person name="Jian J."/>
            <person name="Singh K.B."/>
        </authorList>
    </citation>
    <scope>NUCLEOTIDE SEQUENCE [LARGE SCALE GENOMIC DNA]</scope>
    <source>
        <strain evidence="24">cv. Tanjil</strain>
        <tissue evidence="23">Whole plant</tissue>
    </source>
</reference>
<dbReference type="InterPro" id="IPR007121">
    <property type="entry name" value="RNA_pol_bsu_CS"/>
</dbReference>
<dbReference type="FunFam" id="2.40.270.10:FF:000011">
    <property type="entry name" value="DNA-directed RNA polymerase subunit beta"/>
    <property type="match status" value="1"/>
</dbReference>
<dbReference type="SUPFAM" id="SSF64484">
    <property type="entry name" value="beta and beta-prime subunits of DNA dependent RNA-polymerase"/>
    <property type="match status" value="1"/>
</dbReference>
<dbReference type="Gene3D" id="3.90.1070.20">
    <property type="match status" value="1"/>
</dbReference>
<comment type="subcellular location">
    <subcellularLocation>
        <location evidence="1">Nucleus</location>
    </subcellularLocation>
</comment>
<dbReference type="Gene3D" id="3.90.1100.10">
    <property type="match status" value="2"/>
</dbReference>
<keyword evidence="24" id="KW-1185">Reference proteome</keyword>
<keyword evidence="6" id="KW-0479">Metal-binding</keyword>
<evidence type="ECO:0000256" key="15">
    <source>
        <dbReference type="SAM" id="MobiDB-lite"/>
    </source>
</evidence>
<evidence type="ECO:0000259" key="20">
    <source>
        <dbReference type="Pfam" id="PF04565"/>
    </source>
</evidence>
<dbReference type="GO" id="GO:0006351">
    <property type="term" value="P:DNA-templated transcription"/>
    <property type="evidence" value="ECO:0007669"/>
    <property type="project" value="InterPro"/>
</dbReference>
<evidence type="ECO:0000256" key="6">
    <source>
        <dbReference type="ARBA" id="ARBA00022723"/>
    </source>
</evidence>
<dbReference type="CDD" id="cd00653">
    <property type="entry name" value="RNA_pol_B_RPB2"/>
    <property type="match status" value="1"/>
</dbReference>
<evidence type="ECO:0000256" key="14">
    <source>
        <dbReference type="RuleBase" id="RU363031"/>
    </source>
</evidence>
<dbReference type="AlphaFoldDB" id="A0A4P1R1I3"/>
<dbReference type="InterPro" id="IPR015712">
    <property type="entry name" value="DNA-dir_RNA_pol_su2"/>
</dbReference>
<keyword evidence="4 14" id="KW-0808">Transferase</keyword>
<evidence type="ECO:0000256" key="13">
    <source>
        <dbReference type="RuleBase" id="RU000434"/>
    </source>
</evidence>
<dbReference type="Gene3D" id="2.40.50.150">
    <property type="match status" value="1"/>
</dbReference>
<evidence type="ECO:0000259" key="17">
    <source>
        <dbReference type="Pfam" id="PF04560"/>
    </source>
</evidence>
<dbReference type="Pfam" id="PF04560">
    <property type="entry name" value="RNA_pol_Rpb2_7"/>
    <property type="match status" value="1"/>
</dbReference>
<evidence type="ECO:0000256" key="3">
    <source>
        <dbReference type="ARBA" id="ARBA00022478"/>
    </source>
</evidence>
<dbReference type="InterPro" id="IPR037033">
    <property type="entry name" value="DNA-dir_RNAP_su2_hyb_sf"/>
</dbReference>
<proteinExistence type="inferred from homology"/>
<feature type="domain" description="RNA polymerase Rpb2" evidence="20">
    <location>
        <begin position="452"/>
        <end position="516"/>
    </location>
</feature>
<feature type="domain" description="RNA polymerase Rpb2" evidence="18">
    <location>
        <begin position="190"/>
        <end position="375"/>
    </location>
</feature>
<keyword evidence="5 14" id="KW-0548">Nucleotidyltransferase</keyword>
<dbReference type="InterPro" id="IPR007641">
    <property type="entry name" value="RNA_pol_Rpb2_7"/>
</dbReference>
<dbReference type="Pfam" id="PF04563">
    <property type="entry name" value="RNA_pol_Rpb2_1"/>
    <property type="match status" value="1"/>
</dbReference>
<dbReference type="FunFam" id="3.90.1070.20:FF:000002">
    <property type="entry name" value="DNA-directed RNA polymerase subunit beta"/>
    <property type="match status" value="1"/>
</dbReference>
<dbReference type="Gene3D" id="3.90.1800.10">
    <property type="entry name" value="RNA polymerase alpha subunit dimerisation domain"/>
    <property type="match status" value="1"/>
</dbReference>
<dbReference type="InterPro" id="IPR007645">
    <property type="entry name" value="RNA_pol_Rpb2_3"/>
</dbReference>
<protein>
    <recommendedName>
        <fullName evidence="14">DNA-directed RNA polymerase subunit beta</fullName>
        <ecNumber evidence="14">2.7.7.6</ecNumber>
    </recommendedName>
</protein>
<dbReference type="PANTHER" id="PTHR20856">
    <property type="entry name" value="DNA-DIRECTED RNA POLYMERASE I SUBUNIT 2"/>
    <property type="match status" value="1"/>
</dbReference>
<evidence type="ECO:0000313" key="24">
    <source>
        <dbReference type="Proteomes" id="UP000188354"/>
    </source>
</evidence>
<dbReference type="GO" id="GO:0000428">
    <property type="term" value="C:DNA-directed RNA polymerase complex"/>
    <property type="evidence" value="ECO:0007669"/>
    <property type="project" value="UniProtKB-KW"/>
</dbReference>
<dbReference type="GO" id="GO:0032549">
    <property type="term" value="F:ribonucleoside binding"/>
    <property type="evidence" value="ECO:0007669"/>
    <property type="project" value="InterPro"/>
</dbReference>
<evidence type="ECO:0000256" key="2">
    <source>
        <dbReference type="ARBA" id="ARBA00006835"/>
    </source>
</evidence>
<evidence type="ECO:0000259" key="22">
    <source>
        <dbReference type="Pfam" id="PF04567"/>
    </source>
</evidence>
<feature type="domain" description="RNA polymerase beta subunit protrusion" evidence="19">
    <location>
        <begin position="39"/>
        <end position="426"/>
    </location>
</feature>
<dbReference type="STRING" id="3871.A0A4P1R1I3"/>
<dbReference type="InterPro" id="IPR007644">
    <property type="entry name" value="RNA_pol_bsu_protrusion"/>
</dbReference>
<keyword evidence="3 14" id="KW-0240">DNA-directed RNA polymerase</keyword>
<dbReference type="FunFam" id="3.90.1800.10:FF:000002">
    <property type="entry name" value="DNA-directed RNA polymerase subunit beta"/>
    <property type="match status" value="1"/>
</dbReference>
<evidence type="ECO:0000313" key="23">
    <source>
        <dbReference type="EMBL" id="OIV99641.1"/>
    </source>
</evidence>
<evidence type="ECO:0000259" key="16">
    <source>
        <dbReference type="Pfam" id="PF00562"/>
    </source>
</evidence>
<feature type="domain" description="RNA polymerase Rpb2" evidence="22">
    <location>
        <begin position="733"/>
        <end position="765"/>
    </location>
</feature>
<dbReference type="Pfam" id="PF04565">
    <property type="entry name" value="RNA_pol_Rpb2_3"/>
    <property type="match status" value="1"/>
</dbReference>
<evidence type="ECO:0000256" key="5">
    <source>
        <dbReference type="ARBA" id="ARBA00022695"/>
    </source>
</evidence>
<evidence type="ECO:0000256" key="1">
    <source>
        <dbReference type="ARBA" id="ARBA00004123"/>
    </source>
</evidence>
<dbReference type="GO" id="GO:0003899">
    <property type="term" value="F:DNA-directed RNA polymerase activity"/>
    <property type="evidence" value="ECO:0007669"/>
    <property type="project" value="UniProtKB-EC"/>
</dbReference>
<dbReference type="PROSITE" id="PS01166">
    <property type="entry name" value="RNA_POL_BETA"/>
    <property type="match status" value="1"/>
</dbReference>
<keyword evidence="10" id="KW-0539">Nucleus</keyword>
<evidence type="ECO:0000259" key="18">
    <source>
        <dbReference type="Pfam" id="PF04561"/>
    </source>
</evidence>
<dbReference type="Pfam" id="PF04567">
    <property type="entry name" value="RNA_pol_Rpb2_5"/>
    <property type="match status" value="1"/>
</dbReference>
<dbReference type="Gramene" id="OIV99641">
    <property type="protein sequence ID" value="OIV99641"/>
    <property type="gene ID" value="TanjilG_17451"/>
</dbReference>
<sequence>MDSYQFGDSGIIDKQFLTAPVKSAVDKFQLLPEFLKIRGLVKQHLDSFNYFVRTEIKKIVRANDIIKTTKYPHIYLRFLDVRIGNPSITIDGTSEKVTPQLCRLSDRTYSAPILVDVEYTQGSHDNPRKEKKIDVVIGQMPIMLRSCCCVLHGRDEDELAKLGECPLDPGGYFVIKGNEKVMLIQEQLSKNRIILDTDKKGNFTASVTCSTEQFKTKTVIVMEHEKIWLQLNKFSKKVPIMVVMKAMGMESDQEVVQMVGRDPRYSLLLLPSIEECSKSGVYTREQALEYLDSKVNSPMYANSSFEKVFNSLSLSREGRAFVALRDVFLANVPVHQNNFRPKCIYVAVMMRRMMDAILNKDAMDDKDYVGNKRLELSGQLVSLLFEDLFKTMISEVKSSADKRLDKPDKARMFDMCQLICNQQQITKGLEWTLSTGNFDIRRWNMNRKGMTQVVQRLSFISALGQMTRVQPQFEKSRKVSGPRALQPSQWGMLCPCDTPEGEACGLVKNLALMTHVTIDEEEAPLISLIPTSSTTHHWPTIVCRPLPTTGNHYPKTNQSTRSRNKKENGQHWPSAVQLSCRMQIQTLYWDNRFERWSKGVSRFQSMSYVRGERCRMMCVVDGSGRLCYSLGVSNMEHLSGEELHTPDSFLVFCNGLILGKHRRPQCFATAMRKLRRAGKIGEFVSVYVNEKQHCIYLASDGGRVCRPLVIADKGVSRIKEHHMKELIDGVRTFDDFLRDGLLEYLDVNEENNALIALYEGDATPETTHIEIEPFTILGVCAGLIPYPHHNQSPRNTYQCAMGKQAMGNIAYNQLRRMDTLLYLLVYPQRPLLTTKSIELVGYDKLGAGQNATVAVMSYSGYDIEDAIVMNKSSLDRGFGRCIVMKRYSAIKQKYANGTSDRILRPDKFGDNASREQILDDDGIAAPGEKITASDIYIKLQSPIDTRSQHTGSVANLPSSAYRSSFQTLKPAHAHAGQVVDRVLLCSDKDNNMCIKFLIRHTRRPELGDKFSSRHGQKGVCGTIVQQEDFPFSEKGICPDLIMNPHGFPSRMTVGKMIELLGGKAGVSCGKFHYGSAFGERSGHADKVETLSETLVKAGFNYSGKDFIYSGITGCPLQAYIFMGPIYYQKLKHMVLDKMHARGNGPRTMLTRQPTEGRARNGGLRVGEMERDCLIAYGASMLIFERLMLSSDPFEVQVCRSCGLLGYYNHKLRTAICSSCKKGDKISTMKLPYACKLLLQELQSMNIVPRLKLADA</sequence>
<dbReference type="InterPro" id="IPR007647">
    <property type="entry name" value="RNA_pol_Rpb2_5"/>
</dbReference>